<keyword evidence="7" id="KW-0175">Coiled coil</keyword>
<dbReference type="PROSITE" id="PS00518">
    <property type="entry name" value="ZF_RING_1"/>
    <property type="match status" value="1"/>
</dbReference>
<dbReference type="InterPro" id="IPR003877">
    <property type="entry name" value="SPRY_dom"/>
</dbReference>
<name>A0A8C4TKW2_ERPCA</name>
<evidence type="ECO:0000256" key="1">
    <source>
        <dbReference type="ARBA" id="ARBA00022588"/>
    </source>
</evidence>
<feature type="coiled-coil region" evidence="7">
    <location>
        <begin position="199"/>
        <end position="233"/>
    </location>
</feature>
<keyword evidence="11" id="KW-1185">Reference proteome</keyword>
<dbReference type="SMART" id="SM00589">
    <property type="entry name" value="PRY"/>
    <property type="match status" value="1"/>
</dbReference>
<evidence type="ECO:0000256" key="2">
    <source>
        <dbReference type="ARBA" id="ARBA00022723"/>
    </source>
</evidence>
<dbReference type="InterPro" id="IPR001870">
    <property type="entry name" value="B30.2/SPRY"/>
</dbReference>
<dbReference type="GO" id="GO:0005737">
    <property type="term" value="C:cytoplasm"/>
    <property type="evidence" value="ECO:0007669"/>
    <property type="project" value="UniProtKB-ARBA"/>
</dbReference>
<dbReference type="PANTHER" id="PTHR25465:SF14">
    <property type="entry name" value="E3 UBIQUITIN-PROTEIN LIGASE TRIM65"/>
    <property type="match status" value="1"/>
</dbReference>
<dbReference type="Pfam" id="PF15227">
    <property type="entry name" value="zf-C3HC4_4"/>
    <property type="match status" value="1"/>
</dbReference>
<dbReference type="SUPFAM" id="SSF49899">
    <property type="entry name" value="Concanavalin A-like lectins/glucanases"/>
    <property type="match status" value="1"/>
</dbReference>
<accession>A0A8C4TKW2</accession>
<dbReference type="PROSITE" id="PS50089">
    <property type="entry name" value="ZF_RING_2"/>
    <property type="match status" value="1"/>
</dbReference>
<dbReference type="InterPro" id="IPR017907">
    <property type="entry name" value="Znf_RING_CS"/>
</dbReference>
<dbReference type="Ensembl" id="ENSECRT00000033810.1">
    <property type="protein sequence ID" value="ENSECRP00000033085.1"/>
    <property type="gene ID" value="ENSECRG00000022395.1"/>
</dbReference>
<evidence type="ECO:0000256" key="5">
    <source>
        <dbReference type="ARBA" id="ARBA00022859"/>
    </source>
</evidence>
<dbReference type="SUPFAM" id="SSF57850">
    <property type="entry name" value="RING/U-box"/>
    <property type="match status" value="1"/>
</dbReference>
<organism evidence="10 11">
    <name type="scientific">Erpetoichthys calabaricus</name>
    <name type="common">Rope fish</name>
    <name type="synonym">Calamoichthys calabaricus</name>
    <dbReference type="NCBI Taxonomy" id="27687"/>
    <lineage>
        <taxon>Eukaryota</taxon>
        <taxon>Metazoa</taxon>
        <taxon>Chordata</taxon>
        <taxon>Craniata</taxon>
        <taxon>Vertebrata</taxon>
        <taxon>Euteleostomi</taxon>
        <taxon>Actinopterygii</taxon>
        <taxon>Polypteriformes</taxon>
        <taxon>Polypteridae</taxon>
        <taxon>Erpetoichthys</taxon>
    </lineage>
</organism>
<dbReference type="PROSITE" id="PS50188">
    <property type="entry name" value="B302_SPRY"/>
    <property type="match status" value="1"/>
</dbReference>
<dbReference type="Gene3D" id="3.30.40.10">
    <property type="entry name" value="Zinc/RING finger domain, C3HC4 (zinc finger)"/>
    <property type="match status" value="1"/>
</dbReference>
<dbReference type="InterPro" id="IPR058030">
    <property type="entry name" value="TRIM8/14/16/25/29/45/65_CC"/>
</dbReference>
<keyword evidence="1" id="KW-0399">Innate immunity</keyword>
<proteinExistence type="predicted"/>
<dbReference type="InterPro" id="IPR003879">
    <property type="entry name" value="Butyrophylin_SPRY"/>
</dbReference>
<keyword evidence="5" id="KW-0391">Immunity</keyword>
<evidence type="ECO:0000313" key="11">
    <source>
        <dbReference type="Proteomes" id="UP000694620"/>
    </source>
</evidence>
<dbReference type="GO" id="GO:0045087">
    <property type="term" value="P:innate immune response"/>
    <property type="evidence" value="ECO:0007669"/>
    <property type="project" value="UniProtKB-KW"/>
</dbReference>
<reference evidence="10" key="3">
    <citation type="submission" date="2025-09" db="UniProtKB">
        <authorList>
            <consortium name="Ensembl"/>
        </authorList>
    </citation>
    <scope>IDENTIFICATION</scope>
</reference>
<evidence type="ECO:0000259" key="8">
    <source>
        <dbReference type="PROSITE" id="PS50089"/>
    </source>
</evidence>
<dbReference type="Pfam" id="PF25600">
    <property type="entry name" value="TRIM_CC"/>
    <property type="match status" value="1"/>
</dbReference>
<dbReference type="Gene3D" id="4.10.830.40">
    <property type="match status" value="1"/>
</dbReference>
<dbReference type="InterPro" id="IPR001841">
    <property type="entry name" value="Znf_RING"/>
</dbReference>
<dbReference type="GeneTree" id="ENSGT01150000286950"/>
<reference evidence="10" key="1">
    <citation type="submission" date="2021-06" db="EMBL/GenBank/DDBJ databases">
        <authorList>
            <consortium name="Wellcome Sanger Institute Data Sharing"/>
        </authorList>
    </citation>
    <scope>NUCLEOTIDE SEQUENCE [LARGE SCALE GENOMIC DNA]</scope>
</reference>
<reference evidence="10" key="2">
    <citation type="submission" date="2025-08" db="UniProtKB">
        <authorList>
            <consortium name="Ensembl"/>
        </authorList>
    </citation>
    <scope>IDENTIFICATION</scope>
</reference>
<dbReference type="CDD" id="cd16040">
    <property type="entry name" value="SPRY_PRY_SNTX"/>
    <property type="match status" value="1"/>
</dbReference>
<dbReference type="SMART" id="SM00449">
    <property type="entry name" value="SPRY"/>
    <property type="match status" value="1"/>
</dbReference>
<sequence length="425" mass="49429">MKTSDLPGTPAMSVDQCTCAVCQDVLKEPVTIPCGHNYCMKCINDYWDRERIYMCPQCRRTFILRPELNRNTVLTGLIENLKKARDRHALSVTYAGPDDVPCDVCEGRKRKASKTCMTCLISYCEPHLKHHRESAAFKKHKIEALNRNLEEKLCVKHHRLLEIFCRTEESCVCALEVQKHEETFETLLKLKSDVTNLIKEYEEREVEKAKDVIRQLEKEIMELKSRDAELTELLWTDDHIHFLQVNSCPLTLDPTTANQWLRLSDRNEKVTFEDTVSPCLDYPDRFDWWTQVLCREALSGTRCYWEVEWRGEKAEIGVAYKGIERKGWGYECRLGFSVKSWILSCSQYGYSVWHNKKKTEISAPTCHKIGIYLDYPAGTLSFYSISDTMTLLHRFNTSFTEPLYPGFWVGENSSVTICTLYQSDQ</sequence>
<dbReference type="InterPro" id="IPR006574">
    <property type="entry name" value="PRY"/>
</dbReference>
<evidence type="ECO:0000256" key="6">
    <source>
        <dbReference type="PROSITE-ProRule" id="PRU00175"/>
    </source>
</evidence>
<dbReference type="InterPro" id="IPR043136">
    <property type="entry name" value="B30.2/SPRY_sf"/>
</dbReference>
<keyword evidence="4" id="KW-0862">Zinc</keyword>
<dbReference type="GO" id="GO:0008270">
    <property type="term" value="F:zinc ion binding"/>
    <property type="evidence" value="ECO:0007669"/>
    <property type="project" value="UniProtKB-KW"/>
</dbReference>
<evidence type="ECO:0000256" key="4">
    <source>
        <dbReference type="ARBA" id="ARBA00022833"/>
    </source>
</evidence>
<evidence type="ECO:0000256" key="3">
    <source>
        <dbReference type="ARBA" id="ARBA00022771"/>
    </source>
</evidence>
<keyword evidence="3 6" id="KW-0863">Zinc-finger</keyword>
<dbReference type="Pfam" id="PF13765">
    <property type="entry name" value="PRY"/>
    <property type="match status" value="1"/>
</dbReference>
<protein>
    <submittedName>
        <fullName evidence="10">Uncharacterized protein</fullName>
    </submittedName>
</protein>
<evidence type="ECO:0000259" key="9">
    <source>
        <dbReference type="PROSITE" id="PS50188"/>
    </source>
</evidence>
<evidence type="ECO:0000256" key="7">
    <source>
        <dbReference type="SAM" id="Coils"/>
    </source>
</evidence>
<dbReference type="InterPro" id="IPR013320">
    <property type="entry name" value="ConA-like_dom_sf"/>
</dbReference>
<dbReference type="PANTHER" id="PTHR25465">
    <property type="entry name" value="B-BOX DOMAIN CONTAINING"/>
    <property type="match status" value="1"/>
</dbReference>
<dbReference type="InterPro" id="IPR051051">
    <property type="entry name" value="E3_ubiq-ligase_TRIM/RNF"/>
</dbReference>
<feature type="domain" description="B30.2/SPRY" evidence="9">
    <location>
        <begin position="230"/>
        <end position="425"/>
    </location>
</feature>
<dbReference type="AlphaFoldDB" id="A0A8C4TKW2"/>
<dbReference type="PRINTS" id="PR01407">
    <property type="entry name" value="BUTYPHLNCDUF"/>
</dbReference>
<feature type="domain" description="RING-type" evidence="8">
    <location>
        <begin position="19"/>
        <end position="59"/>
    </location>
</feature>
<dbReference type="SMART" id="SM00184">
    <property type="entry name" value="RING"/>
    <property type="match status" value="1"/>
</dbReference>
<keyword evidence="2" id="KW-0479">Metal-binding</keyword>
<dbReference type="Gene3D" id="2.60.120.920">
    <property type="match status" value="1"/>
</dbReference>
<dbReference type="Proteomes" id="UP000694620">
    <property type="component" value="Chromosome 12"/>
</dbReference>
<dbReference type="InterPro" id="IPR013083">
    <property type="entry name" value="Znf_RING/FYVE/PHD"/>
</dbReference>
<dbReference type="Gene3D" id="3.30.160.60">
    <property type="entry name" value="Classic Zinc Finger"/>
    <property type="match status" value="1"/>
</dbReference>
<evidence type="ECO:0000313" key="10">
    <source>
        <dbReference type="Ensembl" id="ENSECRP00000033085.1"/>
    </source>
</evidence>
<dbReference type="Pfam" id="PF00622">
    <property type="entry name" value="SPRY"/>
    <property type="match status" value="1"/>
</dbReference>